<dbReference type="Proteomes" id="UP000749040">
    <property type="component" value="Unassembled WGS sequence"/>
</dbReference>
<evidence type="ECO:0000313" key="5">
    <source>
        <dbReference type="EMBL" id="MBM9506191.1"/>
    </source>
</evidence>
<accession>A0ABS2TT72</accession>
<dbReference type="SUPFAM" id="SSF46689">
    <property type="entry name" value="Homeodomain-like"/>
    <property type="match status" value="2"/>
</dbReference>
<evidence type="ECO:0000256" key="2">
    <source>
        <dbReference type="ARBA" id="ARBA00023125"/>
    </source>
</evidence>
<name>A0ABS2TT72_9ACTN</name>
<protein>
    <submittedName>
        <fullName evidence="5">AraC family transcriptional regulator</fullName>
    </submittedName>
</protein>
<reference evidence="5 6" key="1">
    <citation type="submission" date="2021-01" db="EMBL/GenBank/DDBJ databases">
        <title>Streptomyces acididurans sp. nov., isolated from a peat swamp forest soil.</title>
        <authorList>
            <person name="Chantavorakit T."/>
            <person name="Duangmal K."/>
        </authorList>
    </citation>
    <scope>NUCLEOTIDE SEQUENCE [LARGE SCALE GENOMIC DNA]</scope>
    <source>
        <strain evidence="5 6">KK5PA1</strain>
    </source>
</reference>
<comment type="caution">
    <text evidence="5">The sequence shown here is derived from an EMBL/GenBank/DDBJ whole genome shotgun (WGS) entry which is preliminary data.</text>
</comment>
<keyword evidence="2" id="KW-0238">DNA-binding</keyword>
<gene>
    <name evidence="5" type="ORF">ITX44_16860</name>
</gene>
<dbReference type="InterPro" id="IPR018060">
    <property type="entry name" value="HTH_AraC"/>
</dbReference>
<dbReference type="InterPro" id="IPR050204">
    <property type="entry name" value="AraC_XylS_family_regulators"/>
</dbReference>
<keyword evidence="6" id="KW-1185">Reference proteome</keyword>
<dbReference type="InterPro" id="IPR018062">
    <property type="entry name" value="HTH_AraC-typ_CS"/>
</dbReference>
<dbReference type="Gene3D" id="1.10.10.60">
    <property type="entry name" value="Homeodomain-like"/>
    <property type="match status" value="1"/>
</dbReference>
<dbReference type="PANTHER" id="PTHR46796:SF13">
    <property type="entry name" value="HTH-TYPE TRANSCRIPTIONAL ACTIVATOR RHAS"/>
    <property type="match status" value="1"/>
</dbReference>
<dbReference type="PROSITE" id="PS01124">
    <property type="entry name" value="HTH_ARAC_FAMILY_2"/>
    <property type="match status" value="1"/>
</dbReference>
<evidence type="ECO:0000256" key="1">
    <source>
        <dbReference type="ARBA" id="ARBA00023015"/>
    </source>
</evidence>
<organism evidence="5 6">
    <name type="scientific">Actinacidiphila acididurans</name>
    <dbReference type="NCBI Taxonomy" id="2784346"/>
    <lineage>
        <taxon>Bacteria</taxon>
        <taxon>Bacillati</taxon>
        <taxon>Actinomycetota</taxon>
        <taxon>Actinomycetes</taxon>
        <taxon>Kitasatosporales</taxon>
        <taxon>Streptomycetaceae</taxon>
        <taxon>Actinacidiphila</taxon>
    </lineage>
</organism>
<dbReference type="EMBL" id="JADKYB010000008">
    <property type="protein sequence ID" value="MBM9506191.1"/>
    <property type="molecule type" value="Genomic_DNA"/>
</dbReference>
<sequence>MAIPLRIIRVRPSATTLGGVDLLSDQLARARAKGAVFSTLRRVAPWGLGFSGQRPLTAHILLDGEGWVVDDAHPPLALRAGDVLLATAGAPYRVTSHPDADAVPIADARHQGSDDRPGPAARILCGAYVVDGSVGTMLLGSLPRYVHVPADRQDSQHRAAIALLGAEAGKDGREGRHDTDGVGRQALLDRLLDLNLVYALRTWWQQDRQHAPGWYRALAHPGLKRVIEAVHQDPGGEWSLERMAGTAAMSRAAFAAAFKEVVGEPPARYLRALRMALAEDALLRTDATLGAIAADVGYRNEFAFATAFRRDHGVAPGRWRSAYARTSAMLPGAGDEDGL</sequence>
<evidence type="ECO:0000313" key="6">
    <source>
        <dbReference type="Proteomes" id="UP000749040"/>
    </source>
</evidence>
<dbReference type="Pfam" id="PF12852">
    <property type="entry name" value="Cupin_6"/>
    <property type="match status" value="1"/>
</dbReference>
<keyword evidence="1" id="KW-0805">Transcription regulation</keyword>
<evidence type="ECO:0000256" key="3">
    <source>
        <dbReference type="ARBA" id="ARBA00023163"/>
    </source>
</evidence>
<dbReference type="Pfam" id="PF12833">
    <property type="entry name" value="HTH_18"/>
    <property type="match status" value="1"/>
</dbReference>
<evidence type="ECO:0000259" key="4">
    <source>
        <dbReference type="PROSITE" id="PS01124"/>
    </source>
</evidence>
<dbReference type="PANTHER" id="PTHR46796">
    <property type="entry name" value="HTH-TYPE TRANSCRIPTIONAL ACTIVATOR RHAS-RELATED"/>
    <property type="match status" value="1"/>
</dbReference>
<feature type="domain" description="HTH araC/xylS-type" evidence="4">
    <location>
        <begin position="224"/>
        <end position="322"/>
    </location>
</feature>
<dbReference type="InterPro" id="IPR009057">
    <property type="entry name" value="Homeodomain-like_sf"/>
</dbReference>
<proteinExistence type="predicted"/>
<dbReference type="PROSITE" id="PS00041">
    <property type="entry name" value="HTH_ARAC_FAMILY_1"/>
    <property type="match status" value="1"/>
</dbReference>
<dbReference type="SMART" id="SM00342">
    <property type="entry name" value="HTH_ARAC"/>
    <property type="match status" value="1"/>
</dbReference>
<keyword evidence="3" id="KW-0804">Transcription</keyword>
<dbReference type="InterPro" id="IPR032783">
    <property type="entry name" value="AraC_lig"/>
</dbReference>